<dbReference type="InterPro" id="IPR018299">
    <property type="entry name" value="Alkaline_phosphatase_AS"/>
</dbReference>
<feature type="binding site" evidence="8">
    <location>
        <position position="145"/>
    </location>
    <ligand>
        <name>Mg(2+)</name>
        <dbReference type="ChEBI" id="CHEBI:18420"/>
    </ligand>
</feature>
<keyword evidence="10" id="KW-0732">Signal</keyword>
<feature type="binding site" evidence="8">
    <location>
        <position position="282"/>
    </location>
    <ligand>
        <name>Mg(2+)</name>
        <dbReference type="ChEBI" id="CHEBI:18420"/>
    </ligand>
</feature>
<dbReference type="RefSeq" id="WP_077541076.1">
    <property type="nucleotide sequence ID" value="NZ_CP019633.1"/>
</dbReference>
<evidence type="ECO:0000256" key="7">
    <source>
        <dbReference type="PIRSR" id="PIRSR601952-1"/>
    </source>
</evidence>
<accession>A0A1Q2HSE1</accession>
<comment type="cofactor">
    <cofactor evidence="8">
        <name>Zn(2+)</name>
        <dbReference type="ChEBI" id="CHEBI:29105"/>
    </cofactor>
    <text evidence="8">Binds 2 Zn(2+) ions.</text>
</comment>
<feature type="binding site" evidence="8">
    <location>
        <position position="330"/>
    </location>
    <ligand>
        <name>Zn(2+)</name>
        <dbReference type="ChEBI" id="CHEBI:29105"/>
        <label>2</label>
    </ligand>
</feature>
<feature type="binding site" evidence="8">
    <location>
        <position position="291"/>
    </location>
    <ligand>
        <name>Zn(2+)</name>
        <dbReference type="ChEBI" id="CHEBI:29105"/>
        <label>2</label>
    </ligand>
</feature>
<dbReference type="OrthoDB" id="9794455at2"/>
<evidence type="ECO:0000256" key="4">
    <source>
        <dbReference type="ARBA" id="ARBA00022801"/>
    </source>
</evidence>
<feature type="binding site" evidence="8">
    <location>
        <position position="331"/>
    </location>
    <ligand>
        <name>Zn(2+)</name>
        <dbReference type="ChEBI" id="CHEBI:29105"/>
        <label>2</label>
    </ligand>
</feature>
<dbReference type="STRING" id="1940790.L21SP3_01969"/>
<feature type="binding site" evidence="8">
    <location>
        <position position="147"/>
    </location>
    <ligand>
        <name>Mg(2+)</name>
        <dbReference type="ChEBI" id="CHEBI:18420"/>
    </ligand>
</feature>
<evidence type="ECO:0000256" key="2">
    <source>
        <dbReference type="ARBA" id="ARBA00022553"/>
    </source>
</evidence>
<dbReference type="EMBL" id="CP019633">
    <property type="protein sequence ID" value="AQQ10143.1"/>
    <property type="molecule type" value="Genomic_DNA"/>
</dbReference>
<dbReference type="Gene3D" id="3.40.720.10">
    <property type="entry name" value="Alkaline Phosphatase, subunit A"/>
    <property type="match status" value="1"/>
</dbReference>
<keyword evidence="4 11" id="KW-0378">Hydrolase</keyword>
<evidence type="ECO:0000313" key="11">
    <source>
        <dbReference type="EMBL" id="AQQ10143.1"/>
    </source>
</evidence>
<feature type="binding site" evidence="8">
    <location>
        <position position="40"/>
    </location>
    <ligand>
        <name>Zn(2+)</name>
        <dbReference type="ChEBI" id="CHEBI:29105"/>
        <label>2</label>
    </ligand>
</feature>
<dbReference type="GO" id="GO:0004035">
    <property type="term" value="F:alkaline phosphatase activity"/>
    <property type="evidence" value="ECO:0007669"/>
    <property type="project" value="UniProtKB-EC"/>
</dbReference>
<dbReference type="KEGG" id="pbu:L21SP3_01969"/>
<dbReference type="SUPFAM" id="SSF53649">
    <property type="entry name" value="Alkaline phosphatase-like"/>
    <property type="match status" value="1"/>
</dbReference>
<keyword evidence="12" id="KW-1185">Reference proteome</keyword>
<dbReference type="GO" id="GO:0046872">
    <property type="term" value="F:metal ion binding"/>
    <property type="evidence" value="ECO:0007669"/>
    <property type="project" value="UniProtKB-KW"/>
</dbReference>
<dbReference type="PRINTS" id="PR00113">
    <property type="entry name" value="ALKPHPHTASE"/>
</dbReference>
<feature type="chain" id="PRO_5013201982" evidence="10">
    <location>
        <begin position="20"/>
        <end position="515"/>
    </location>
</feature>
<proteinExistence type="inferred from homology"/>
<organism evidence="11 12">
    <name type="scientific">Sedimentisphaera cyanobacteriorum</name>
    <dbReference type="NCBI Taxonomy" id="1940790"/>
    <lineage>
        <taxon>Bacteria</taxon>
        <taxon>Pseudomonadati</taxon>
        <taxon>Planctomycetota</taxon>
        <taxon>Phycisphaerae</taxon>
        <taxon>Sedimentisphaerales</taxon>
        <taxon>Sedimentisphaeraceae</taxon>
        <taxon>Sedimentisphaera</taxon>
    </lineage>
</organism>
<feature type="binding site" evidence="8">
    <location>
        <position position="287"/>
    </location>
    <ligand>
        <name>Zn(2+)</name>
        <dbReference type="ChEBI" id="CHEBI:29105"/>
        <label>2</label>
    </ligand>
</feature>
<protein>
    <submittedName>
        <fullName evidence="11">Alkaline phosphatase 4</fullName>
        <ecNumber evidence="11">3.1.3.1</ecNumber>
    </submittedName>
</protein>
<reference evidence="12" key="1">
    <citation type="submission" date="2017-02" db="EMBL/GenBank/DDBJ databases">
        <title>Comparative genomics and description of representatives of a novel lineage of planctomycetes thriving in anoxic sediments.</title>
        <authorList>
            <person name="Spring S."/>
            <person name="Bunk B."/>
            <person name="Sproer C."/>
            <person name="Klenk H.-P."/>
        </authorList>
    </citation>
    <scope>NUCLEOTIDE SEQUENCE [LARGE SCALE GENOMIC DNA]</scope>
    <source>
        <strain evidence="12">L21-RPul-D3</strain>
    </source>
</reference>
<feature type="signal peptide" evidence="10">
    <location>
        <begin position="1"/>
        <end position="19"/>
    </location>
</feature>
<dbReference type="CDD" id="cd16012">
    <property type="entry name" value="ALP"/>
    <property type="match status" value="1"/>
</dbReference>
<dbReference type="Pfam" id="PF00245">
    <property type="entry name" value="Alk_phosphatase"/>
    <property type="match status" value="1"/>
</dbReference>
<dbReference type="Proteomes" id="UP000188273">
    <property type="component" value="Chromosome"/>
</dbReference>
<feature type="binding site" evidence="8">
    <location>
        <position position="40"/>
    </location>
    <ligand>
        <name>Mg(2+)</name>
        <dbReference type="ChEBI" id="CHEBI:18420"/>
    </ligand>
</feature>
<keyword evidence="6 8" id="KW-0460">Magnesium</keyword>
<evidence type="ECO:0000256" key="10">
    <source>
        <dbReference type="SAM" id="SignalP"/>
    </source>
</evidence>
<evidence type="ECO:0000256" key="9">
    <source>
        <dbReference type="RuleBase" id="RU003946"/>
    </source>
</evidence>
<dbReference type="Gene3D" id="1.10.60.40">
    <property type="match status" value="1"/>
</dbReference>
<dbReference type="InterPro" id="IPR017850">
    <property type="entry name" value="Alkaline_phosphatase_core_sf"/>
</dbReference>
<gene>
    <name evidence="11" type="primary">phoA_2</name>
    <name evidence="11" type="ORF">L21SP3_01969</name>
</gene>
<evidence type="ECO:0000313" key="12">
    <source>
        <dbReference type="Proteomes" id="UP000188273"/>
    </source>
</evidence>
<keyword evidence="2" id="KW-0597">Phosphoprotein</keyword>
<keyword evidence="5 8" id="KW-0862">Zinc</keyword>
<dbReference type="SMART" id="SM00098">
    <property type="entry name" value="alkPPc"/>
    <property type="match status" value="1"/>
</dbReference>
<comment type="cofactor">
    <cofactor evidence="8">
        <name>Mg(2+)</name>
        <dbReference type="ChEBI" id="CHEBI:18420"/>
    </cofactor>
    <text evidence="8">Binds 1 Mg(2+) ion.</text>
</comment>
<feature type="binding site" evidence="8">
    <location>
        <position position="464"/>
    </location>
    <ligand>
        <name>Zn(2+)</name>
        <dbReference type="ChEBI" id="CHEBI:29105"/>
        <label>2</label>
    </ligand>
</feature>
<evidence type="ECO:0000256" key="5">
    <source>
        <dbReference type="ARBA" id="ARBA00022833"/>
    </source>
</evidence>
<feature type="active site" description="Phosphoserine intermediate" evidence="7">
    <location>
        <position position="93"/>
    </location>
</feature>
<sequence precursor="true">MRKTILFAASLLLSVSGFAAEKSCQNSDSEAKYIFYFIGDGMASTQVYAAEAMVENGRIEDSTGSKMKKLAMSNLEAAGSHRNYASDRLITDSAAAGTAMACGEKTSVGTISMDSRRERKLPLITNALREKGLKIGIVSSVSIDHATPACFYANQPSRNSYWHIANQLSESGFEYFAGGGMKGAKVRNGKRVYMPGEKKASPENNPVEKARKAGYSIAHSKAELKAVNPGEKVYAFEPDTLDGSMAMPYEIDRPEGAMSIADYTREGIRLLDNPSGFFLMVEGGKIDWSCHANDGFTALRDVIALDEAVGEAAEFMKAHPEETLIVVTGDHETGGMTMGWAGTGYKTACSRLNSQTASYQKFNKAFLSEHKRKRLEQTGGKWETSLNMNADIKEALKEVFGLAYSDLSDYEKQKLEDAYDATMGKSNLHRQEARLRYGGYKPLTVAVTHMFNQKAGLTWTTFSHTAIPVPIYASGAGAEKFGEYMDNTNLPVKIAEAAGIEDFPAAEKKITKLAK</sequence>
<evidence type="ECO:0000256" key="3">
    <source>
        <dbReference type="ARBA" id="ARBA00022723"/>
    </source>
</evidence>
<dbReference type="PROSITE" id="PS00123">
    <property type="entry name" value="ALKALINE_PHOSPHATASE"/>
    <property type="match status" value="1"/>
</dbReference>
<dbReference type="AlphaFoldDB" id="A0A1Q2HSE1"/>
<dbReference type="PANTHER" id="PTHR11596:SF5">
    <property type="entry name" value="ALKALINE PHOSPHATASE"/>
    <property type="match status" value="1"/>
</dbReference>
<evidence type="ECO:0000256" key="6">
    <source>
        <dbReference type="ARBA" id="ARBA00022842"/>
    </source>
</evidence>
<dbReference type="InterPro" id="IPR001952">
    <property type="entry name" value="Alkaline_phosphatase"/>
</dbReference>
<evidence type="ECO:0000256" key="1">
    <source>
        <dbReference type="ARBA" id="ARBA00005984"/>
    </source>
</evidence>
<keyword evidence="3 8" id="KW-0479">Metal-binding</keyword>
<name>A0A1Q2HSE1_9BACT</name>
<evidence type="ECO:0000256" key="8">
    <source>
        <dbReference type="PIRSR" id="PIRSR601952-2"/>
    </source>
</evidence>
<comment type="similarity">
    <text evidence="1 9">Belongs to the alkaline phosphatase family.</text>
</comment>
<dbReference type="EC" id="3.1.3.1" evidence="11"/>
<dbReference type="PANTHER" id="PTHR11596">
    <property type="entry name" value="ALKALINE PHOSPHATASE"/>
    <property type="match status" value="1"/>
</dbReference>